<keyword evidence="4 6" id="KW-0689">Ribosomal protein</keyword>
<evidence type="ECO:0000256" key="7">
    <source>
        <dbReference type="RuleBase" id="RU003872"/>
    </source>
</evidence>
<accession>A0ABU9E7I2</accession>
<dbReference type="InterPro" id="IPR000266">
    <property type="entry name" value="Ribosomal_uS17"/>
</dbReference>
<sequence length="97" mass="11460">MAETEEVTEVAETTDRNRRKVRIGVVTSDRQDKTVTVSVERRFPHPLYGKQVKRTKKYHAHDEENQYQVGDTVRIVETRPLSKTKRWRVIDLIERPA</sequence>
<dbReference type="HAMAP" id="MF_01345_B">
    <property type="entry name" value="Ribosomal_uS17_B"/>
    <property type="match status" value="1"/>
</dbReference>
<evidence type="ECO:0000313" key="9">
    <source>
        <dbReference type="Proteomes" id="UP001484239"/>
    </source>
</evidence>
<dbReference type="Pfam" id="PF00366">
    <property type="entry name" value="Ribosomal_S17"/>
    <property type="match status" value="1"/>
</dbReference>
<keyword evidence="9" id="KW-1185">Reference proteome</keyword>
<dbReference type="GO" id="GO:0005840">
    <property type="term" value="C:ribosome"/>
    <property type="evidence" value="ECO:0007669"/>
    <property type="project" value="UniProtKB-KW"/>
</dbReference>
<evidence type="ECO:0000256" key="2">
    <source>
        <dbReference type="ARBA" id="ARBA00022730"/>
    </source>
</evidence>
<dbReference type="NCBIfam" id="NF004123">
    <property type="entry name" value="PRK05610.1"/>
    <property type="match status" value="1"/>
</dbReference>
<dbReference type="RefSeq" id="WP_405279915.1">
    <property type="nucleotide sequence ID" value="NZ_JBBHLI010000003.1"/>
</dbReference>
<dbReference type="InterPro" id="IPR012340">
    <property type="entry name" value="NA-bd_OB-fold"/>
</dbReference>
<evidence type="ECO:0000256" key="3">
    <source>
        <dbReference type="ARBA" id="ARBA00022884"/>
    </source>
</evidence>
<gene>
    <name evidence="6 8" type="primary">rpsQ</name>
    <name evidence="8" type="ORF">WI372_06835</name>
</gene>
<dbReference type="InterPro" id="IPR019984">
    <property type="entry name" value="Ribosomal_uS17_bact/chlr"/>
</dbReference>
<dbReference type="PRINTS" id="PR00973">
    <property type="entry name" value="RIBOSOMALS17"/>
</dbReference>
<dbReference type="Proteomes" id="UP001484239">
    <property type="component" value="Unassembled WGS sequence"/>
</dbReference>
<dbReference type="PROSITE" id="PS00056">
    <property type="entry name" value="RIBOSOMAL_S17"/>
    <property type="match status" value="1"/>
</dbReference>
<dbReference type="SUPFAM" id="SSF50249">
    <property type="entry name" value="Nucleic acid-binding proteins"/>
    <property type="match status" value="1"/>
</dbReference>
<name>A0ABU9E7I2_9BACT</name>
<reference evidence="8 9" key="1">
    <citation type="submission" date="2024-02" db="EMBL/GenBank/DDBJ databases">
        <title>A novel Gemmatimonadota bacterium.</title>
        <authorList>
            <person name="Du Z.-J."/>
            <person name="Ye Y.-Q."/>
        </authorList>
    </citation>
    <scope>NUCLEOTIDE SEQUENCE [LARGE SCALE GENOMIC DNA]</scope>
    <source>
        <strain evidence="8 9">DH-20</strain>
    </source>
</reference>
<comment type="subunit">
    <text evidence="6">Part of the 30S ribosomal subunit.</text>
</comment>
<dbReference type="PANTHER" id="PTHR10744:SF1">
    <property type="entry name" value="SMALL RIBOSOMAL SUBUNIT PROTEIN US17M"/>
    <property type="match status" value="1"/>
</dbReference>
<proteinExistence type="inferred from homology"/>
<dbReference type="EMBL" id="JBBHLI010000003">
    <property type="protein sequence ID" value="MEK9500688.1"/>
    <property type="molecule type" value="Genomic_DNA"/>
</dbReference>
<dbReference type="NCBIfam" id="TIGR03635">
    <property type="entry name" value="uS17_bact"/>
    <property type="match status" value="1"/>
</dbReference>
<keyword evidence="5 6" id="KW-0687">Ribonucleoprotein</keyword>
<evidence type="ECO:0000256" key="5">
    <source>
        <dbReference type="ARBA" id="ARBA00023274"/>
    </source>
</evidence>
<organism evidence="8 9">
    <name type="scientific">Gaopeijia maritima</name>
    <dbReference type="NCBI Taxonomy" id="3119007"/>
    <lineage>
        <taxon>Bacteria</taxon>
        <taxon>Pseudomonadati</taxon>
        <taxon>Gemmatimonadota</taxon>
        <taxon>Longimicrobiia</taxon>
        <taxon>Gaopeijiales</taxon>
        <taxon>Gaopeijiaceae</taxon>
        <taxon>Gaopeijia</taxon>
    </lineage>
</organism>
<keyword evidence="3 6" id="KW-0694">RNA-binding</keyword>
<evidence type="ECO:0000256" key="4">
    <source>
        <dbReference type="ARBA" id="ARBA00022980"/>
    </source>
</evidence>
<dbReference type="PANTHER" id="PTHR10744">
    <property type="entry name" value="40S RIBOSOMAL PROTEIN S11 FAMILY MEMBER"/>
    <property type="match status" value="1"/>
</dbReference>
<evidence type="ECO:0000313" key="8">
    <source>
        <dbReference type="EMBL" id="MEK9500688.1"/>
    </source>
</evidence>
<evidence type="ECO:0000256" key="1">
    <source>
        <dbReference type="ARBA" id="ARBA00010254"/>
    </source>
</evidence>
<comment type="function">
    <text evidence="6">One of the primary rRNA binding proteins, it binds specifically to the 5'-end of 16S ribosomal RNA.</text>
</comment>
<dbReference type="CDD" id="cd00364">
    <property type="entry name" value="Ribosomal_uS17"/>
    <property type="match status" value="1"/>
</dbReference>
<comment type="similarity">
    <text evidence="1 6 7">Belongs to the universal ribosomal protein uS17 family.</text>
</comment>
<comment type="caution">
    <text evidence="8">The sequence shown here is derived from an EMBL/GenBank/DDBJ whole genome shotgun (WGS) entry which is preliminary data.</text>
</comment>
<dbReference type="Gene3D" id="2.40.50.140">
    <property type="entry name" value="Nucleic acid-binding proteins"/>
    <property type="match status" value="1"/>
</dbReference>
<evidence type="ECO:0000256" key="6">
    <source>
        <dbReference type="HAMAP-Rule" id="MF_01345"/>
    </source>
</evidence>
<protein>
    <recommendedName>
        <fullName evidence="6">Small ribosomal subunit protein uS17</fullName>
    </recommendedName>
</protein>
<keyword evidence="2 6" id="KW-0699">rRNA-binding</keyword>
<dbReference type="InterPro" id="IPR019979">
    <property type="entry name" value="Ribosomal_uS17_CS"/>
</dbReference>